<comment type="caution">
    <text evidence="14">The sequence shown here is derived from an EMBL/GenBank/DDBJ whole genome shotgun (WGS) entry which is preliminary data.</text>
</comment>
<evidence type="ECO:0000256" key="6">
    <source>
        <dbReference type="ARBA" id="ARBA00022519"/>
    </source>
</evidence>
<evidence type="ECO:0000256" key="9">
    <source>
        <dbReference type="ARBA" id="ARBA00022692"/>
    </source>
</evidence>
<evidence type="ECO:0000256" key="10">
    <source>
        <dbReference type="ARBA" id="ARBA00022989"/>
    </source>
</evidence>
<evidence type="ECO:0000256" key="11">
    <source>
        <dbReference type="ARBA" id="ARBA00023136"/>
    </source>
</evidence>
<dbReference type="PANTHER" id="PTHR43867:SF5">
    <property type="entry name" value="GLUCANS BIOSYNTHESIS GLUCOSYLTRANSFERASE H"/>
    <property type="match status" value="1"/>
</dbReference>
<accession>A0A8G2BL43</accession>
<dbReference type="EMBL" id="FNBW01000015">
    <property type="protein sequence ID" value="SDG34132.1"/>
    <property type="molecule type" value="Genomic_DNA"/>
</dbReference>
<feature type="transmembrane region" description="Helical" evidence="12">
    <location>
        <begin position="377"/>
        <end position="399"/>
    </location>
</feature>
<dbReference type="GO" id="GO:0005886">
    <property type="term" value="C:plasma membrane"/>
    <property type="evidence" value="ECO:0007669"/>
    <property type="project" value="UniProtKB-SubCell"/>
</dbReference>
<dbReference type="InterPro" id="IPR029044">
    <property type="entry name" value="Nucleotide-diphossugar_trans"/>
</dbReference>
<keyword evidence="8 14" id="KW-0808">Transferase</keyword>
<evidence type="ECO:0000259" key="13">
    <source>
        <dbReference type="Pfam" id="PF13632"/>
    </source>
</evidence>
<dbReference type="Gene3D" id="3.90.550.10">
    <property type="entry name" value="Spore Coat Polysaccharide Biosynthesis Protein SpsA, Chain A"/>
    <property type="match status" value="1"/>
</dbReference>
<evidence type="ECO:0000256" key="12">
    <source>
        <dbReference type="SAM" id="Phobius"/>
    </source>
</evidence>
<dbReference type="Pfam" id="PF13632">
    <property type="entry name" value="Glyco_trans_2_3"/>
    <property type="match status" value="1"/>
</dbReference>
<keyword evidence="10 12" id="KW-1133">Transmembrane helix</keyword>
<proteinExistence type="inferred from homology"/>
<feature type="transmembrane region" description="Helical" evidence="12">
    <location>
        <begin position="521"/>
        <end position="551"/>
    </location>
</feature>
<evidence type="ECO:0000256" key="4">
    <source>
        <dbReference type="ARBA" id="ARBA00020585"/>
    </source>
</evidence>
<evidence type="ECO:0000256" key="7">
    <source>
        <dbReference type="ARBA" id="ARBA00022676"/>
    </source>
</evidence>
<gene>
    <name evidence="14" type="ORF">SAMN05660686_04076</name>
</gene>
<dbReference type="RefSeq" id="WP_093153288.1">
    <property type="nucleotide sequence ID" value="NZ_FNBW01000015.1"/>
</dbReference>
<feature type="transmembrane region" description="Helical" evidence="12">
    <location>
        <begin position="424"/>
        <end position="446"/>
    </location>
</feature>
<comment type="pathway">
    <text evidence="2">Glycan metabolism; osmoregulated periplasmic glucan (OPG) biosynthesis.</text>
</comment>
<evidence type="ECO:0000256" key="2">
    <source>
        <dbReference type="ARBA" id="ARBA00005001"/>
    </source>
</evidence>
<dbReference type="AlphaFoldDB" id="A0A8G2BL43"/>
<comment type="similarity">
    <text evidence="3">Belongs to the glycosyltransferase 2 family. OpgH subfamily.</text>
</comment>
<evidence type="ECO:0000256" key="8">
    <source>
        <dbReference type="ARBA" id="ARBA00022679"/>
    </source>
</evidence>
<dbReference type="SUPFAM" id="SSF53448">
    <property type="entry name" value="Nucleotide-diphospho-sugar transferases"/>
    <property type="match status" value="1"/>
</dbReference>
<feature type="transmembrane region" description="Helical" evidence="12">
    <location>
        <begin position="55"/>
        <end position="86"/>
    </location>
</feature>
<dbReference type="InterPro" id="IPR001173">
    <property type="entry name" value="Glyco_trans_2-like"/>
</dbReference>
<dbReference type="NCBIfam" id="NF003962">
    <property type="entry name" value="PRK05454.2-5"/>
    <property type="match status" value="1"/>
</dbReference>
<keyword evidence="9 12" id="KW-0812">Transmembrane</keyword>
<feature type="transmembrane region" description="Helical" evidence="12">
    <location>
        <begin position="458"/>
        <end position="482"/>
    </location>
</feature>
<feature type="domain" description="Glycosyltransferase 2-like" evidence="13">
    <location>
        <begin position="202"/>
        <end position="398"/>
    </location>
</feature>
<keyword evidence="6" id="KW-0997">Cell inner membrane</keyword>
<dbReference type="InterPro" id="IPR050321">
    <property type="entry name" value="Glycosyltr_2/OpgH_subfam"/>
</dbReference>
<evidence type="ECO:0000256" key="5">
    <source>
        <dbReference type="ARBA" id="ARBA00022475"/>
    </source>
</evidence>
<dbReference type="NCBIfam" id="NF003958">
    <property type="entry name" value="PRK05454.2-1"/>
    <property type="match status" value="1"/>
</dbReference>
<keyword evidence="5" id="KW-1003">Cell membrane</keyword>
<keyword evidence="15" id="KW-1185">Reference proteome</keyword>
<organism evidence="14 15">
    <name type="scientific">Thalassobaculum litoreum DSM 18839</name>
    <dbReference type="NCBI Taxonomy" id="1123362"/>
    <lineage>
        <taxon>Bacteria</taxon>
        <taxon>Pseudomonadati</taxon>
        <taxon>Pseudomonadota</taxon>
        <taxon>Alphaproteobacteria</taxon>
        <taxon>Rhodospirillales</taxon>
        <taxon>Thalassobaculaceae</taxon>
        <taxon>Thalassobaculum</taxon>
    </lineage>
</organism>
<reference evidence="14 15" key="1">
    <citation type="submission" date="2016-10" db="EMBL/GenBank/DDBJ databases">
        <authorList>
            <person name="Varghese N."/>
            <person name="Submissions S."/>
        </authorList>
    </citation>
    <scope>NUCLEOTIDE SEQUENCE [LARGE SCALE GENOMIC DNA]</scope>
    <source>
        <strain evidence="14 15">DSM 18839</strain>
    </source>
</reference>
<evidence type="ECO:0000313" key="15">
    <source>
        <dbReference type="Proteomes" id="UP000198615"/>
    </source>
</evidence>
<dbReference type="GO" id="GO:0016758">
    <property type="term" value="F:hexosyltransferase activity"/>
    <property type="evidence" value="ECO:0007669"/>
    <property type="project" value="TreeGrafter"/>
</dbReference>
<dbReference type="PANTHER" id="PTHR43867">
    <property type="entry name" value="CELLULOSE SYNTHASE CATALYTIC SUBUNIT A [UDP-FORMING]"/>
    <property type="match status" value="1"/>
</dbReference>
<sequence>MSNRNRPIPPGTATGHGRVRPLVLSVLCASMTLALTIGIVLEFQDYISQSIVGPYQWLLVGLFTILTAWISANFCLSVIGAVSLAISRRSRAPYSDRVVGGRLAVAIPIYEEDPDAVEAGLDRMFASLSAESRLYGFHLFILSDTRSDAKVEREIAVCRRLRRKYDAADRIFYRQRKDNRGRKAGNIQDFVETWGGAYEFALILDADSRMDGPTVQRLADELDADPKLALVQTWVRPVRGTTPFGRMQQFATSVYGQASAEGVRLLMGDSATYWGHNAMIRMAAFAECCGLAALPGNAPLGGEILSHDFVEAAMLHRGGWSVKVVADRLGSFEEPPPSLLAHAARDRRWCQGNLQHMQLLVADGIGWTNRLHFFMGALAYLASPIWMLFLIAGAVGLLARAPAMAALSGVAPVSLPPIVDANPWLLVAVSLGMLFLPKIIGTVLVLTDGPLRRGHGGVFPLLGSMLAEMVFSTLSAPVMMLLHTRFVVEILAGSSSGWKPGQRTGEQAALGEVLRAHGMHMVVGVLAAIAIGWASLEALAIASPVIAGLVLSAPLTLAGSSPALGAAMRRARLFLIPEEVHPPKVLTDGG</sequence>
<comment type="subcellular location">
    <subcellularLocation>
        <location evidence="1">Cell inner membrane</location>
        <topology evidence="1">Multi-pass membrane protein</topology>
    </subcellularLocation>
</comment>
<evidence type="ECO:0000256" key="1">
    <source>
        <dbReference type="ARBA" id="ARBA00004429"/>
    </source>
</evidence>
<evidence type="ECO:0000256" key="3">
    <source>
        <dbReference type="ARBA" id="ARBA00009337"/>
    </source>
</evidence>
<dbReference type="Proteomes" id="UP000198615">
    <property type="component" value="Unassembled WGS sequence"/>
</dbReference>
<keyword evidence="7" id="KW-0328">Glycosyltransferase</keyword>
<dbReference type="OrthoDB" id="9775281at2"/>
<evidence type="ECO:0000313" key="14">
    <source>
        <dbReference type="EMBL" id="SDG34132.1"/>
    </source>
</evidence>
<feature type="transmembrane region" description="Helical" evidence="12">
    <location>
        <begin position="21"/>
        <end position="43"/>
    </location>
</feature>
<keyword evidence="11 12" id="KW-0472">Membrane</keyword>
<protein>
    <recommendedName>
        <fullName evidence="4">Glucans biosynthesis glucosyltransferase H</fullName>
    </recommendedName>
</protein>
<name>A0A8G2BL43_9PROT</name>